<feature type="coiled-coil region" evidence="1">
    <location>
        <begin position="63"/>
        <end position="90"/>
    </location>
</feature>
<feature type="transmembrane region" description="Helical" evidence="2">
    <location>
        <begin position="38"/>
        <end position="57"/>
    </location>
</feature>
<keyword evidence="3" id="KW-0132">Cell division</keyword>
<accession>A0A162EN78</accession>
<evidence type="ECO:0000313" key="3">
    <source>
        <dbReference type="EMBL" id="KYG33311.1"/>
    </source>
</evidence>
<keyword evidence="2" id="KW-0472">Membrane</keyword>
<dbReference type="STRING" id="519424.AZF04_17235"/>
<proteinExistence type="predicted"/>
<keyword evidence="4" id="KW-1185">Reference proteome</keyword>
<dbReference type="PANTHER" id="PTHR40027:SF1">
    <property type="entry name" value="CELL DIVISION PROTEIN DIVIC"/>
    <property type="match status" value="1"/>
</dbReference>
<dbReference type="RefSeq" id="WP_061947987.1">
    <property type="nucleotide sequence ID" value="NZ_LTAO01000008.1"/>
</dbReference>
<organism evidence="3 4">
    <name type="scientific">Alkalihalobacillus trypoxylicola</name>
    <dbReference type="NCBI Taxonomy" id="519424"/>
    <lineage>
        <taxon>Bacteria</taxon>
        <taxon>Bacillati</taxon>
        <taxon>Bacillota</taxon>
        <taxon>Bacilli</taxon>
        <taxon>Bacillales</taxon>
        <taxon>Bacillaceae</taxon>
        <taxon>Alkalihalobacillus</taxon>
    </lineage>
</organism>
<evidence type="ECO:0000256" key="2">
    <source>
        <dbReference type="SAM" id="Phobius"/>
    </source>
</evidence>
<sequence>MIENRRTSIREIDSAYKKQREQELALQRKKRRGLIKRLSAIGIVGGAFATIAFMFIFNQHSTLAEKQEEKLTLENEVQQLLTEEKKLQQDIINYNDIDYIEEIARRDYFLTKEGETLFTLPSKSTD</sequence>
<keyword evidence="2" id="KW-1133">Transmembrane helix</keyword>
<dbReference type="Pfam" id="PF04977">
    <property type="entry name" value="DivIC"/>
    <property type="match status" value="1"/>
</dbReference>
<gene>
    <name evidence="3" type="ORF">AZF04_17235</name>
</gene>
<dbReference type="InterPro" id="IPR007060">
    <property type="entry name" value="FtsL/DivIC"/>
</dbReference>
<dbReference type="Proteomes" id="UP000075806">
    <property type="component" value="Unassembled WGS sequence"/>
</dbReference>
<reference evidence="3" key="1">
    <citation type="submission" date="2016-02" db="EMBL/GenBank/DDBJ databases">
        <title>Genome sequence of Bacillus trypoxylicola KCTC 13244(T).</title>
        <authorList>
            <person name="Jeong H."/>
            <person name="Park S.-H."/>
            <person name="Choi S.-K."/>
        </authorList>
    </citation>
    <scope>NUCLEOTIDE SEQUENCE [LARGE SCALE GENOMIC DNA]</scope>
    <source>
        <strain evidence="3">KCTC 13244</strain>
    </source>
</reference>
<dbReference type="GO" id="GO:0051301">
    <property type="term" value="P:cell division"/>
    <property type="evidence" value="ECO:0007669"/>
    <property type="project" value="UniProtKB-KW"/>
</dbReference>
<name>A0A162EN78_9BACI</name>
<evidence type="ECO:0000313" key="4">
    <source>
        <dbReference type="Proteomes" id="UP000075806"/>
    </source>
</evidence>
<keyword evidence="1" id="KW-0175">Coiled coil</keyword>
<dbReference type="EMBL" id="LTAO01000008">
    <property type="protein sequence ID" value="KYG33311.1"/>
    <property type="molecule type" value="Genomic_DNA"/>
</dbReference>
<evidence type="ECO:0000256" key="1">
    <source>
        <dbReference type="SAM" id="Coils"/>
    </source>
</evidence>
<dbReference type="PANTHER" id="PTHR40027">
    <property type="entry name" value="CELL DIVISION PROTEIN DIVIC"/>
    <property type="match status" value="1"/>
</dbReference>
<keyword evidence="2" id="KW-0812">Transmembrane</keyword>
<protein>
    <submittedName>
        <fullName evidence="3">Cell division protein</fullName>
    </submittedName>
</protein>
<dbReference type="AlphaFoldDB" id="A0A162EN78"/>
<keyword evidence="3" id="KW-0131">Cell cycle</keyword>
<dbReference type="InterPro" id="IPR039076">
    <property type="entry name" value="DivIC"/>
</dbReference>
<comment type="caution">
    <text evidence="3">The sequence shown here is derived from an EMBL/GenBank/DDBJ whole genome shotgun (WGS) entry which is preliminary data.</text>
</comment>
<dbReference type="OrthoDB" id="2991180at2"/>